<dbReference type="PANTHER" id="PTHR47961:SF6">
    <property type="entry name" value="DNA-DIRECTED DNA POLYMERASE"/>
    <property type="match status" value="1"/>
</dbReference>
<comment type="subcellular location">
    <subcellularLocation>
        <location evidence="1">Nucleus</location>
    </subcellularLocation>
</comment>
<dbReference type="GO" id="GO:0005634">
    <property type="term" value="C:nucleus"/>
    <property type="evidence" value="ECO:0007669"/>
    <property type="project" value="UniProtKB-SubCell"/>
</dbReference>
<dbReference type="SUPFAM" id="SSF52540">
    <property type="entry name" value="P-loop containing nucleoside triphosphate hydrolases"/>
    <property type="match status" value="1"/>
</dbReference>
<keyword evidence="6" id="KW-0067">ATP-binding</keyword>
<evidence type="ECO:0000313" key="11">
    <source>
        <dbReference type="Proteomes" id="UP000324222"/>
    </source>
</evidence>
<keyword evidence="4" id="KW-0378">Hydrolase</keyword>
<evidence type="ECO:0000256" key="7">
    <source>
        <dbReference type="ARBA" id="ARBA00023204"/>
    </source>
</evidence>
<name>A0A5B7GMI7_PORTR</name>
<accession>A0A5B7GMI7</accession>
<dbReference type="InterPro" id="IPR027417">
    <property type="entry name" value="P-loop_NTPase"/>
</dbReference>
<dbReference type="FunFam" id="3.40.50.300:FF:000813">
    <property type="entry name" value="helicase POLQ-like isoform X1"/>
    <property type="match status" value="1"/>
</dbReference>
<feature type="domain" description="Helicase ATP-binding" evidence="9">
    <location>
        <begin position="61"/>
        <end position="225"/>
    </location>
</feature>
<dbReference type="GO" id="GO:0003676">
    <property type="term" value="F:nucleic acid binding"/>
    <property type="evidence" value="ECO:0007669"/>
    <property type="project" value="InterPro"/>
</dbReference>
<keyword evidence="8" id="KW-0539">Nucleus</keyword>
<dbReference type="SMART" id="SM00487">
    <property type="entry name" value="DEXDc"/>
    <property type="match status" value="1"/>
</dbReference>
<keyword evidence="2" id="KW-0547">Nucleotide-binding</keyword>
<keyword evidence="11" id="KW-1185">Reference proteome</keyword>
<dbReference type="PANTHER" id="PTHR47961">
    <property type="entry name" value="DNA POLYMERASE THETA, PUTATIVE (AFU_ORTHOLOGUE AFUA_1G05260)-RELATED"/>
    <property type="match status" value="1"/>
</dbReference>
<keyword evidence="3" id="KW-0227">DNA damage</keyword>
<dbReference type="AlphaFoldDB" id="A0A5B7GMI7"/>
<dbReference type="GO" id="GO:0016787">
    <property type="term" value="F:hydrolase activity"/>
    <property type="evidence" value="ECO:0007669"/>
    <property type="project" value="UniProtKB-KW"/>
</dbReference>
<evidence type="ECO:0000259" key="9">
    <source>
        <dbReference type="PROSITE" id="PS51192"/>
    </source>
</evidence>
<dbReference type="GO" id="GO:0006302">
    <property type="term" value="P:double-strand break repair"/>
    <property type="evidence" value="ECO:0007669"/>
    <property type="project" value="UniProtKB-ARBA"/>
</dbReference>
<reference evidence="10 11" key="1">
    <citation type="submission" date="2019-05" db="EMBL/GenBank/DDBJ databases">
        <title>Another draft genome of Portunus trituberculatus and its Hox gene families provides insights of decapod evolution.</title>
        <authorList>
            <person name="Jeong J.-H."/>
            <person name="Song I."/>
            <person name="Kim S."/>
            <person name="Choi T."/>
            <person name="Kim D."/>
            <person name="Ryu S."/>
            <person name="Kim W."/>
        </authorList>
    </citation>
    <scope>NUCLEOTIDE SEQUENCE [LARGE SCALE GENOMIC DNA]</scope>
    <source>
        <tissue evidence="10">Muscle</tissue>
    </source>
</reference>
<dbReference type="GO" id="GO:0004386">
    <property type="term" value="F:helicase activity"/>
    <property type="evidence" value="ECO:0007669"/>
    <property type="project" value="UniProtKB-KW"/>
</dbReference>
<evidence type="ECO:0000256" key="2">
    <source>
        <dbReference type="ARBA" id="ARBA00022741"/>
    </source>
</evidence>
<evidence type="ECO:0000256" key="1">
    <source>
        <dbReference type="ARBA" id="ARBA00004123"/>
    </source>
</evidence>
<dbReference type="Proteomes" id="UP000324222">
    <property type="component" value="Unassembled WGS sequence"/>
</dbReference>
<dbReference type="PROSITE" id="PS51192">
    <property type="entry name" value="HELICASE_ATP_BIND_1"/>
    <property type="match status" value="1"/>
</dbReference>
<dbReference type="CDD" id="cd18026">
    <property type="entry name" value="DEXHc_POLQ-like"/>
    <property type="match status" value="1"/>
</dbReference>
<organism evidence="10 11">
    <name type="scientific">Portunus trituberculatus</name>
    <name type="common">Swimming crab</name>
    <name type="synonym">Neptunus trituberculatus</name>
    <dbReference type="NCBI Taxonomy" id="210409"/>
    <lineage>
        <taxon>Eukaryota</taxon>
        <taxon>Metazoa</taxon>
        <taxon>Ecdysozoa</taxon>
        <taxon>Arthropoda</taxon>
        <taxon>Crustacea</taxon>
        <taxon>Multicrustacea</taxon>
        <taxon>Malacostraca</taxon>
        <taxon>Eumalacostraca</taxon>
        <taxon>Eucarida</taxon>
        <taxon>Decapoda</taxon>
        <taxon>Pleocyemata</taxon>
        <taxon>Brachyura</taxon>
        <taxon>Eubrachyura</taxon>
        <taxon>Portunoidea</taxon>
        <taxon>Portunidae</taxon>
        <taxon>Portuninae</taxon>
        <taxon>Portunus</taxon>
    </lineage>
</organism>
<dbReference type="InterPro" id="IPR014001">
    <property type="entry name" value="Helicase_ATP-bd"/>
</dbReference>
<evidence type="ECO:0000256" key="4">
    <source>
        <dbReference type="ARBA" id="ARBA00022801"/>
    </source>
</evidence>
<evidence type="ECO:0000256" key="5">
    <source>
        <dbReference type="ARBA" id="ARBA00022806"/>
    </source>
</evidence>
<dbReference type="InterPro" id="IPR011545">
    <property type="entry name" value="DEAD/DEAH_box_helicase_dom"/>
</dbReference>
<sequence>MNKIDITVLKSPLNSDDSRSFLSTQEKMELSAWGLPESVLKCYLENGVKRMFPWQAECLSLPGVLEGRNLIYSAPTSAELLLLKRILEGGCKGIYILPFVSVAREKMLYMQKMFGSVGVRVEGFMGSQGPSGGLKVTDIAVCTIEKANNLINRLLENHRVNELGIIVVDELHMVGDSHRGYLLELLLTKLTYVCGKPIQIVGMSATLPNLELLAAWLDAALYTTDFRPVPLQECVKLGTSVYDSSFKKIRELCPKMTMKVC</sequence>
<dbReference type="InterPro" id="IPR050474">
    <property type="entry name" value="Hel308_SKI2-like"/>
</dbReference>
<dbReference type="Gene3D" id="3.40.50.300">
    <property type="entry name" value="P-loop containing nucleotide triphosphate hydrolases"/>
    <property type="match status" value="1"/>
</dbReference>
<comment type="caution">
    <text evidence="10">The sequence shown here is derived from an EMBL/GenBank/DDBJ whole genome shotgun (WGS) entry which is preliminary data.</text>
</comment>
<evidence type="ECO:0000256" key="3">
    <source>
        <dbReference type="ARBA" id="ARBA00022763"/>
    </source>
</evidence>
<gene>
    <name evidence="10" type="primary">POLQ</name>
    <name evidence="10" type="ORF">E2C01_055370</name>
</gene>
<keyword evidence="7" id="KW-0234">DNA repair</keyword>
<dbReference type="EMBL" id="VSRR010018390">
    <property type="protein sequence ID" value="MPC61301.1"/>
    <property type="molecule type" value="Genomic_DNA"/>
</dbReference>
<proteinExistence type="predicted"/>
<dbReference type="GO" id="GO:0005524">
    <property type="term" value="F:ATP binding"/>
    <property type="evidence" value="ECO:0007669"/>
    <property type="project" value="UniProtKB-KW"/>
</dbReference>
<evidence type="ECO:0000256" key="8">
    <source>
        <dbReference type="ARBA" id="ARBA00023242"/>
    </source>
</evidence>
<evidence type="ECO:0000313" key="10">
    <source>
        <dbReference type="EMBL" id="MPC61301.1"/>
    </source>
</evidence>
<keyword evidence="5" id="KW-0347">Helicase</keyword>
<dbReference type="OrthoDB" id="2320933at2759"/>
<dbReference type="Pfam" id="PF00270">
    <property type="entry name" value="DEAD"/>
    <property type="match status" value="1"/>
</dbReference>
<evidence type="ECO:0000256" key="6">
    <source>
        <dbReference type="ARBA" id="ARBA00022840"/>
    </source>
</evidence>
<protein>
    <submittedName>
        <fullName evidence="10">DNA polymerase theta</fullName>
    </submittedName>
</protein>